<dbReference type="AlphaFoldDB" id="A0A1M5AG34"/>
<dbReference type="RefSeq" id="WP_157257605.1">
    <property type="nucleotide sequence ID" value="NZ_FQUC01000005.1"/>
</dbReference>
<reference evidence="2" key="1">
    <citation type="submission" date="2016-11" db="EMBL/GenBank/DDBJ databases">
        <authorList>
            <person name="Varghese N."/>
            <person name="Submissions S."/>
        </authorList>
    </citation>
    <scope>NUCLEOTIDE SEQUENCE [LARGE SCALE GENOMIC DNA]</scope>
    <source>
        <strain evidence="2">DSM 27370</strain>
    </source>
</reference>
<protein>
    <submittedName>
        <fullName evidence="1">Uncharacterized protein</fullName>
    </submittedName>
</protein>
<sequence length="57" mass="6849">MKARQILLGINDVRGHMKYVNITKAMKTKMLAQGLIKPSEYNKNKERSYDYYYLYEQ</sequence>
<organism evidence="1 2">
    <name type="scientific">Dysgonomonas macrotermitis</name>
    <dbReference type="NCBI Taxonomy" id="1346286"/>
    <lineage>
        <taxon>Bacteria</taxon>
        <taxon>Pseudomonadati</taxon>
        <taxon>Bacteroidota</taxon>
        <taxon>Bacteroidia</taxon>
        <taxon>Bacteroidales</taxon>
        <taxon>Dysgonomonadaceae</taxon>
        <taxon>Dysgonomonas</taxon>
    </lineage>
</organism>
<evidence type="ECO:0000313" key="2">
    <source>
        <dbReference type="Proteomes" id="UP000184480"/>
    </source>
</evidence>
<dbReference type="STRING" id="1346286.SAMN05444362_10537"/>
<proteinExistence type="predicted"/>
<evidence type="ECO:0000313" key="1">
    <source>
        <dbReference type="EMBL" id="SHF29104.1"/>
    </source>
</evidence>
<keyword evidence="2" id="KW-1185">Reference proteome</keyword>
<accession>A0A1M5AG34</accession>
<dbReference type="EMBL" id="FQUC01000005">
    <property type="protein sequence ID" value="SHF29104.1"/>
    <property type="molecule type" value="Genomic_DNA"/>
</dbReference>
<name>A0A1M5AG34_9BACT</name>
<gene>
    <name evidence="1" type="ORF">SAMN05444362_10537</name>
</gene>
<dbReference type="Proteomes" id="UP000184480">
    <property type="component" value="Unassembled WGS sequence"/>
</dbReference>